<evidence type="ECO:0000313" key="2">
    <source>
        <dbReference type="EMBL" id="TGO32528.1"/>
    </source>
</evidence>
<reference evidence="2 3" key="1">
    <citation type="submission" date="2017-12" db="EMBL/GenBank/DDBJ databases">
        <title>Comparative genomics of Botrytis spp.</title>
        <authorList>
            <person name="Valero-Jimenez C.A."/>
            <person name="Tapia P."/>
            <person name="Veloso J."/>
            <person name="Silva-Moreno E."/>
            <person name="Staats M."/>
            <person name="Valdes J.H."/>
            <person name="Van Kan J.A.L."/>
        </authorList>
    </citation>
    <scope>NUCLEOTIDE SEQUENCE [LARGE SCALE GENOMIC DNA]</scope>
    <source>
        <strain evidence="2 3">Bh0001</strain>
    </source>
</reference>
<comment type="caution">
    <text evidence="2">The sequence shown here is derived from an EMBL/GenBank/DDBJ whole genome shotgun (WGS) entry which is preliminary data.</text>
</comment>
<accession>A0A4Z1G939</accession>
<dbReference type="Proteomes" id="UP000297814">
    <property type="component" value="Unassembled WGS sequence"/>
</dbReference>
<proteinExistence type="predicted"/>
<feature type="region of interest" description="Disordered" evidence="1">
    <location>
        <begin position="1"/>
        <end position="98"/>
    </location>
</feature>
<protein>
    <submittedName>
        <fullName evidence="2">Uncharacterized protein</fullName>
    </submittedName>
</protein>
<name>A0A4Z1G939_9HELO</name>
<organism evidence="2 3">
    <name type="scientific">Botrytis hyacinthi</name>
    <dbReference type="NCBI Taxonomy" id="278943"/>
    <lineage>
        <taxon>Eukaryota</taxon>
        <taxon>Fungi</taxon>
        <taxon>Dikarya</taxon>
        <taxon>Ascomycota</taxon>
        <taxon>Pezizomycotina</taxon>
        <taxon>Leotiomycetes</taxon>
        <taxon>Helotiales</taxon>
        <taxon>Sclerotiniaceae</taxon>
        <taxon>Botrytis</taxon>
    </lineage>
</organism>
<evidence type="ECO:0000313" key="3">
    <source>
        <dbReference type="Proteomes" id="UP000297814"/>
    </source>
</evidence>
<sequence>MAPSTPHSNSSSQTRGPASKVIAVKGSSKRQQKPSRFTPPVTDEESSDLLPPEKSVKKKTVPPKQSERKENGYDADTEQENKNKLFIEKKSSGKDKVAQVYQRADGLLATEKRRR</sequence>
<dbReference type="EMBL" id="PQXK01000309">
    <property type="protein sequence ID" value="TGO32528.1"/>
    <property type="molecule type" value="Genomic_DNA"/>
</dbReference>
<dbReference type="AlphaFoldDB" id="A0A4Z1G939"/>
<keyword evidence="3" id="KW-1185">Reference proteome</keyword>
<evidence type="ECO:0000256" key="1">
    <source>
        <dbReference type="SAM" id="MobiDB-lite"/>
    </source>
</evidence>
<feature type="compositionally biased region" description="Basic and acidic residues" evidence="1">
    <location>
        <begin position="79"/>
        <end position="97"/>
    </location>
</feature>
<gene>
    <name evidence="2" type="ORF">BHYA_0309g00060</name>
</gene>
<feature type="compositionally biased region" description="Polar residues" evidence="1">
    <location>
        <begin position="1"/>
        <end position="16"/>
    </location>
</feature>